<dbReference type="AlphaFoldDB" id="A0A369B5D3"/>
<protein>
    <submittedName>
        <fullName evidence="1">Uncharacterized protein</fullName>
    </submittedName>
</protein>
<accession>A0A369B5D3</accession>
<proteinExistence type="predicted"/>
<name>A0A369B5D3_9FIRM</name>
<keyword evidence="2" id="KW-1185">Reference proteome</keyword>
<gene>
    <name evidence="1" type="ORF">DFR58_11028</name>
</gene>
<reference evidence="1 2" key="1">
    <citation type="submission" date="2018-07" db="EMBL/GenBank/DDBJ databases">
        <title>Genomic Encyclopedia of Type Strains, Phase IV (KMG-IV): sequencing the most valuable type-strain genomes for metagenomic binning, comparative biology and taxonomic classification.</title>
        <authorList>
            <person name="Goeker M."/>
        </authorList>
    </citation>
    <scope>NUCLEOTIDE SEQUENCE [LARGE SCALE GENOMIC DNA]</scope>
    <source>
        <strain evidence="1 2">DSM 27016</strain>
    </source>
</reference>
<organism evidence="1 2">
    <name type="scientific">Anaerobacterium chartisolvens</name>
    <dbReference type="NCBI Taxonomy" id="1297424"/>
    <lineage>
        <taxon>Bacteria</taxon>
        <taxon>Bacillati</taxon>
        <taxon>Bacillota</taxon>
        <taxon>Clostridia</taxon>
        <taxon>Eubacteriales</taxon>
        <taxon>Oscillospiraceae</taxon>
        <taxon>Anaerobacterium</taxon>
    </lineage>
</organism>
<comment type="caution">
    <text evidence="1">The sequence shown here is derived from an EMBL/GenBank/DDBJ whole genome shotgun (WGS) entry which is preliminary data.</text>
</comment>
<dbReference type="RefSeq" id="WP_114297700.1">
    <property type="nucleotide sequence ID" value="NZ_QPJT01000010.1"/>
</dbReference>
<evidence type="ECO:0000313" key="2">
    <source>
        <dbReference type="Proteomes" id="UP000253034"/>
    </source>
</evidence>
<evidence type="ECO:0000313" key="1">
    <source>
        <dbReference type="EMBL" id="RCX16535.1"/>
    </source>
</evidence>
<dbReference type="Proteomes" id="UP000253034">
    <property type="component" value="Unassembled WGS sequence"/>
</dbReference>
<dbReference type="EMBL" id="QPJT01000010">
    <property type="protein sequence ID" value="RCX16535.1"/>
    <property type="molecule type" value="Genomic_DNA"/>
</dbReference>
<sequence length="70" mass="7620">MVVQPGNTHGVSDAVLVWLSEGDAEDCVIQDILAAIKQRHRVCVYRSGQAPGEEVYRRVILDNAAEGCLP</sequence>